<evidence type="ECO:0000256" key="1">
    <source>
        <dbReference type="SAM" id="MobiDB-lite"/>
    </source>
</evidence>
<accession>A0A645B5X1</accession>
<sequence length="162" mass="16891">MGGSRFGPPVLFDARDGAGHVRLAIDHVALIHHDRRDGGDAQAPCVGDALVCGGDATLEVSVPLAQPALHHGGCLFGIGGQRSRKLRFDPGRLIQLDQPLATHGLDRVAAVGDDYHIGGESGWAEHGQDAGSATARPRVRQPDANLDRDVGMTSAPKSCQGP</sequence>
<protein>
    <submittedName>
        <fullName evidence="2">Uncharacterized protein</fullName>
    </submittedName>
</protein>
<gene>
    <name evidence="2" type="ORF">SDC9_106858</name>
</gene>
<feature type="region of interest" description="Disordered" evidence="1">
    <location>
        <begin position="120"/>
        <end position="162"/>
    </location>
</feature>
<reference evidence="2" key="1">
    <citation type="submission" date="2019-08" db="EMBL/GenBank/DDBJ databases">
        <authorList>
            <person name="Kucharzyk K."/>
            <person name="Murdoch R.W."/>
            <person name="Higgins S."/>
            <person name="Loffler F."/>
        </authorList>
    </citation>
    <scope>NUCLEOTIDE SEQUENCE</scope>
</reference>
<dbReference type="AlphaFoldDB" id="A0A645B5X1"/>
<proteinExistence type="predicted"/>
<dbReference type="EMBL" id="VSSQ01017577">
    <property type="protein sequence ID" value="MPM60011.1"/>
    <property type="molecule type" value="Genomic_DNA"/>
</dbReference>
<name>A0A645B5X1_9ZZZZ</name>
<comment type="caution">
    <text evidence="2">The sequence shown here is derived from an EMBL/GenBank/DDBJ whole genome shotgun (WGS) entry which is preliminary data.</text>
</comment>
<evidence type="ECO:0000313" key="2">
    <source>
        <dbReference type="EMBL" id="MPM60011.1"/>
    </source>
</evidence>
<organism evidence="2">
    <name type="scientific">bioreactor metagenome</name>
    <dbReference type="NCBI Taxonomy" id="1076179"/>
    <lineage>
        <taxon>unclassified sequences</taxon>
        <taxon>metagenomes</taxon>
        <taxon>ecological metagenomes</taxon>
    </lineage>
</organism>